<keyword evidence="3" id="KW-1185">Reference proteome</keyword>
<feature type="region of interest" description="Disordered" evidence="1">
    <location>
        <begin position="21"/>
        <end position="49"/>
    </location>
</feature>
<accession>A0A9W7CU52</accession>
<organism evidence="2 3">
    <name type="scientific">Phytophthora lilii</name>
    <dbReference type="NCBI Taxonomy" id="2077276"/>
    <lineage>
        <taxon>Eukaryota</taxon>
        <taxon>Sar</taxon>
        <taxon>Stramenopiles</taxon>
        <taxon>Oomycota</taxon>
        <taxon>Peronosporomycetes</taxon>
        <taxon>Peronosporales</taxon>
        <taxon>Peronosporaceae</taxon>
        <taxon>Phytophthora</taxon>
    </lineage>
</organism>
<name>A0A9W7CU52_9STRA</name>
<dbReference type="EMBL" id="BSXW01002652">
    <property type="protein sequence ID" value="GMF43294.1"/>
    <property type="molecule type" value="Genomic_DNA"/>
</dbReference>
<comment type="caution">
    <text evidence="2">The sequence shown here is derived from an EMBL/GenBank/DDBJ whole genome shotgun (WGS) entry which is preliminary data.</text>
</comment>
<evidence type="ECO:0000313" key="3">
    <source>
        <dbReference type="Proteomes" id="UP001165083"/>
    </source>
</evidence>
<sequence>MTKVLLVDGWDAGREVAATPLRTVVKSSGGESADPARRSAPPPRQREHHTTAACLSAFGRLRRGRVPESSRRDGNAPRTPEAGRCCHKMLRRFDQHAEFLVLKTMADESCLHYAESYSSSEELQRVLRFCELWPVDAKPQDEVVGGLLNCVDSSGHTAFILASTHTIDSREERNAKRG</sequence>
<dbReference type="Proteomes" id="UP001165083">
    <property type="component" value="Unassembled WGS sequence"/>
</dbReference>
<reference evidence="2" key="1">
    <citation type="submission" date="2023-04" db="EMBL/GenBank/DDBJ databases">
        <title>Phytophthora lilii NBRC 32176.</title>
        <authorList>
            <person name="Ichikawa N."/>
            <person name="Sato H."/>
            <person name="Tonouchi N."/>
        </authorList>
    </citation>
    <scope>NUCLEOTIDE SEQUENCE</scope>
    <source>
        <strain evidence="2">NBRC 32176</strain>
    </source>
</reference>
<proteinExistence type="predicted"/>
<evidence type="ECO:0000313" key="2">
    <source>
        <dbReference type="EMBL" id="GMF43294.1"/>
    </source>
</evidence>
<gene>
    <name evidence="2" type="ORF">Plil01_001685000</name>
</gene>
<evidence type="ECO:0000256" key="1">
    <source>
        <dbReference type="SAM" id="MobiDB-lite"/>
    </source>
</evidence>
<dbReference type="AlphaFoldDB" id="A0A9W7CU52"/>
<protein>
    <submittedName>
        <fullName evidence="2">Unnamed protein product</fullName>
    </submittedName>
</protein>